<feature type="transmembrane region" description="Helical" evidence="7">
    <location>
        <begin position="760"/>
        <end position="778"/>
    </location>
</feature>
<evidence type="ECO:0000256" key="3">
    <source>
        <dbReference type="ARBA" id="ARBA00023136"/>
    </source>
</evidence>
<dbReference type="InterPro" id="IPR001627">
    <property type="entry name" value="Semap_dom"/>
</dbReference>
<feature type="domain" description="Sema" evidence="8">
    <location>
        <begin position="86"/>
        <end position="559"/>
    </location>
</feature>
<keyword evidence="3 7" id="KW-0472">Membrane</keyword>
<evidence type="ECO:0000259" key="8">
    <source>
        <dbReference type="PROSITE" id="PS51004"/>
    </source>
</evidence>
<keyword evidence="5" id="KW-0325">Glycoprotein</keyword>
<dbReference type="InterPro" id="IPR042068">
    <property type="entry name" value="SEM1A_sema_dom"/>
</dbReference>
<dbReference type="GO" id="GO:0030215">
    <property type="term" value="F:semaphorin receptor binding"/>
    <property type="evidence" value="ECO:0007669"/>
    <property type="project" value="InterPro"/>
</dbReference>
<keyword evidence="2" id="KW-0221">Differentiation</keyword>
<dbReference type="Pfam" id="PF01437">
    <property type="entry name" value="PSI"/>
    <property type="match status" value="1"/>
</dbReference>
<dbReference type="Gene3D" id="2.130.10.10">
    <property type="entry name" value="YVTN repeat-like/Quinoprotein amine dehydrogenase"/>
    <property type="match status" value="1"/>
</dbReference>
<evidence type="ECO:0000256" key="2">
    <source>
        <dbReference type="ARBA" id="ARBA00022782"/>
    </source>
</evidence>
<comment type="subcellular location">
    <subcellularLocation>
        <location evidence="1">Membrane</location>
    </subcellularLocation>
</comment>
<organism evidence="9">
    <name type="scientific">Bactrocera dorsalis</name>
    <name type="common">Oriental fruit fly</name>
    <name type="synonym">Dacus dorsalis</name>
    <dbReference type="NCBI Taxonomy" id="27457"/>
    <lineage>
        <taxon>Eukaryota</taxon>
        <taxon>Metazoa</taxon>
        <taxon>Ecdysozoa</taxon>
        <taxon>Arthropoda</taxon>
        <taxon>Hexapoda</taxon>
        <taxon>Insecta</taxon>
        <taxon>Pterygota</taxon>
        <taxon>Neoptera</taxon>
        <taxon>Endopterygota</taxon>
        <taxon>Diptera</taxon>
        <taxon>Brachycera</taxon>
        <taxon>Muscomorpha</taxon>
        <taxon>Tephritoidea</taxon>
        <taxon>Tephritidae</taxon>
        <taxon>Bactrocera</taxon>
        <taxon>Bactrocera</taxon>
    </lineage>
</organism>
<dbReference type="GO" id="GO:0007411">
    <property type="term" value="P:axon guidance"/>
    <property type="evidence" value="ECO:0007669"/>
    <property type="project" value="TreeGrafter"/>
</dbReference>
<dbReference type="PANTHER" id="PTHR11036">
    <property type="entry name" value="SEMAPHORIN"/>
    <property type="match status" value="1"/>
</dbReference>
<dbReference type="InterPro" id="IPR027231">
    <property type="entry name" value="Semaphorin"/>
</dbReference>
<dbReference type="CDD" id="cd11237">
    <property type="entry name" value="Sema_1A"/>
    <property type="match status" value="1"/>
</dbReference>
<evidence type="ECO:0000256" key="6">
    <source>
        <dbReference type="PROSITE-ProRule" id="PRU00352"/>
    </source>
</evidence>
<comment type="caution">
    <text evidence="6">Lacks conserved residue(s) required for the propagation of feature annotation.</text>
</comment>
<dbReference type="FunFam" id="2.130.10.10:FF:000346">
    <property type="entry name" value="Sema-1a, isoform D"/>
    <property type="match status" value="1"/>
</dbReference>
<dbReference type="OrthoDB" id="9988752at2759"/>
<reference evidence="9" key="1">
    <citation type="journal article" date="2014" name="BMC Genomics">
        <title>Characterizing the developmental transcriptome of the oriental fruit fly, Bactrocera dorsalis (Diptera: Tephritidae) through comparative genomic analysis with Drosophila melanogaster utilizing modENCODE datasets.</title>
        <authorList>
            <person name="Geib S.M."/>
            <person name="Calla B."/>
            <person name="Hall B."/>
            <person name="Hou S."/>
            <person name="Manoukis N.C."/>
        </authorList>
    </citation>
    <scope>NUCLEOTIDE SEQUENCE</scope>
    <source>
        <strain evidence="9">Punador</strain>
    </source>
</reference>
<keyword evidence="4" id="KW-1015">Disulfide bond</keyword>
<dbReference type="AlphaFoldDB" id="A0A034VR24"/>
<dbReference type="PROSITE" id="PS51004">
    <property type="entry name" value="SEMA"/>
    <property type="match status" value="1"/>
</dbReference>
<dbReference type="Gene3D" id="3.30.1680.10">
    <property type="entry name" value="ligand-binding face of the semaphorins, domain 2"/>
    <property type="match status" value="1"/>
</dbReference>
<evidence type="ECO:0000256" key="1">
    <source>
        <dbReference type="ARBA" id="ARBA00004370"/>
    </source>
</evidence>
<keyword evidence="7" id="KW-1133">Transmembrane helix</keyword>
<dbReference type="EMBL" id="GAKP01013231">
    <property type="protein sequence ID" value="JAC45721.1"/>
    <property type="molecule type" value="Transcribed_RNA"/>
</dbReference>
<dbReference type="InterPro" id="IPR002165">
    <property type="entry name" value="Plexin_repeat"/>
</dbReference>
<dbReference type="GO" id="GO:0071526">
    <property type="term" value="P:semaphorin-plexin signaling pathway"/>
    <property type="evidence" value="ECO:0007669"/>
    <property type="project" value="TreeGrafter"/>
</dbReference>
<evidence type="ECO:0000313" key="9">
    <source>
        <dbReference type="EMBL" id="JAC45721.1"/>
    </source>
</evidence>
<dbReference type="SUPFAM" id="SSF101912">
    <property type="entry name" value="Sema domain"/>
    <property type="match status" value="1"/>
</dbReference>
<dbReference type="PANTHER" id="PTHR11036:SF131">
    <property type="entry name" value="MIP07328P"/>
    <property type="match status" value="1"/>
</dbReference>
<proteinExistence type="predicted"/>
<name>A0A034VR24_BACDO</name>
<feature type="non-terminal residue" evidence="9">
    <location>
        <position position="1"/>
    </location>
</feature>
<dbReference type="SUPFAM" id="SSF103575">
    <property type="entry name" value="Plexin repeat"/>
    <property type="match status" value="1"/>
</dbReference>
<evidence type="ECO:0000256" key="4">
    <source>
        <dbReference type="ARBA" id="ARBA00023157"/>
    </source>
</evidence>
<dbReference type="InterPro" id="IPR015943">
    <property type="entry name" value="WD40/YVTN_repeat-like_dom_sf"/>
</dbReference>
<keyword evidence="7" id="KW-0812">Transmembrane</keyword>
<evidence type="ECO:0000256" key="5">
    <source>
        <dbReference type="ARBA" id="ARBA00023180"/>
    </source>
</evidence>
<dbReference type="InterPro" id="IPR036352">
    <property type="entry name" value="Semap_dom_sf"/>
</dbReference>
<gene>
    <name evidence="9" type="primary">SEM1A</name>
</gene>
<protein>
    <submittedName>
        <fullName evidence="9">Semaphorin-1A</fullName>
    </submittedName>
</protein>
<accession>A0A034VR24</accession>
<dbReference type="GO" id="GO:0030335">
    <property type="term" value="P:positive regulation of cell migration"/>
    <property type="evidence" value="ECO:0007669"/>
    <property type="project" value="TreeGrafter"/>
</dbReference>
<dbReference type="Pfam" id="PF01403">
    <property type="entry name" value="Sema"/>
    <property type="match status" value="1"/>
</dbReference>
<evidence type="ECO:0000256" key="7">
    <source>
        <dbReference type="SAM" id="Phobius"/>
    </source>
</evidence>
<dbReference type="GO" id="GO:0005886">
    <property type="term" value="C:plasma membrane"/>
    <property type="evidence" value="ECO:0007669"/>
    <property type="project" value="TreeGrafter"/>
</dbReference>
<dbReference type="GO" id="GO:0045499">
    <property type="term" value="F:chemorepellent activity"/>
    <property type="evidence" value="ECO:0007669"/>
    <property type="project" value="TreeGrafter"/>
</dbReference>
<sequence length="865" mass="96017">GVFIHTYIPKCTEFLCKQLKVSLLSYHTIRKSTYSHLYNTNNIIIIVTMQKLQQKPTTKSVFAIKTLISCSTLCLLLLLPHAVHAWMPDVRPDLQPKQDKIIAKFLGNSTDYFKILAYDDVTILVGAKDIMYNISMDGLRELSRLEWFSSDADRELCALKGKRETDCHNYIRVFARLDGGQILLCGTNSYKPRCRHYAPATSELSAAGGSGQRYEIVRDVEAQGLCPYSPAHNSTYAYADGQLYSATVADFSGSDPLIYRENLRTEQYDLKQLNQPDFVGAVERDRYVMFFFREISMEYMNFGKTIYSRVARVCKNDRGGPYSLSKSWTSFLKARLNCSVPGEFPFYFDEIQAITPIVESGSNSLIYAVFTTSVNAIPGSAVCAFNVNDIMDAFEGSFKSQKDSQSQWLPIQDEQVPESRPGKCVEDSRMLSSIAVNFAKTHPLMETAVPSVYGRPLLTKVNLHHRLTTIAIDAQIMALNGEYYNVIYSGTDDGRITKFINIPTPTQASDSTGVDKLKTVLISEMQVLPLGVPVRELVVSSKTNRLLVVSDGSLVTVPLHHCGHIVDCLGCLSLQDPNCAWDQQNHECKSITPNNIKFGIKAFLQSLNTTKKAAASLCPKYTRGTLMADGPIVGGGIVASPGIDLVTAQQQPQVDEELNSKKFHYTKVSAVNSVPVGASTASSESGVSAVDEIPSDKVTDMDESTGAGNDYLLNSFSDGNKITLQSVDPDELMNTLSGPFHSQDDRKDRQLKVAGKSLCWALSFIAFVVGIIVGYYTSKRLCKATSLHANHRNQFTSNSQFTVKHHNNGKDVNLLMNPNHFSSLKKPNLDLEKDRSHECKNSTENLEKEIPCKTSTLTKVKRTYI</sequence>
<dbReference type="SMART" id="SM00630">
    <property type="entry name" value="Sema"/>
    <property type="match status" value="1"/>
</dbReference>